<keyword evidence="4" id="KW-1185">Reference proteome</keyword>
<protein>
    <submittedName>
        <fullName evidence="3">Unnamed protein product</fullName>
    </submittedName>
</protein>
<gene>
    <name evidence="3" type="ORF">Plil01_001854100</name>
</gene>
<feature type="region of interest" description="Disordered" evidence="1">
    <location>
        <begin position="69"/>
        <end position="94"/>
    </location>
</feature>
<dbReference type="Proteomes" id="UP001165083">
    <property type="component" value="Unassembled WGS sequence"/>
</dbReference>
<comment type="caution">
    <text evidence="3">The sequence shown here is derived from an EMBL/GenBank/DDBJ whole genome shotgun (WGS) entry which is preliminary data.</text>
</comment>
<dbReference type="OrthoDB" id="65778at2759"/>
<keyword evidence="2" id="KW-0732">Signal</keyword>
<reference evidence="3" key="1">
    <citation type="submission" date="2023-04" db="EMBL/GenBank/DDBJ databases">
        <title>Phytophthora lilii NBRC 32176.</title>
        <authorList>
            <person name="Ichikawa N."/>
            <person name="Sato H."/>
            <person name="Tonouchi N."/>
        </authorList>
    </citation>
    <scope>NUCLEOTIDE SEQUENCE</scope>
    <source>
        <strain evidence="3">NBRC 32176</strain>
    </source>
</reference>
<dbReference type="EMBL" id="BSXW01012521">
    <property type="protein sequence ID" value="GMF65969.1"/>
    <property type="molecule type" value="Genomic_DNA"/>
</dbReference>
<feature type="region of interest" description="Disordered" evidence="1">
    <location>
        <begin position="135"/>
        <end position="154"/>
    </location>
</feature>
<name>A0A9W7DD97_9STRA</name>
<evidence type="ECO:0000256" key="1">
    <source>
        <dbReference type="SAM" id="MobiDB-lite"/>
    </source>
</evidence>
<feature type="compositionally biased region" description="Low complexity" evidence="1">
    <location>
        <begin position="75"/>
        <end position="90"/>
    </location>
</feature>
<proteinExistence type="predicted"/>
<dbReference type="SUPFAM" id="SSF50978">
    <property type="entry name" value="WD40 repeat-like"/>
    <property type="match status" value="1"/>
</dbReference>
<organism evidence="3 4">
    <name type="scientific">Phytophthora lilii</name>
    <dbReference type="NCBI Taxonomy" id="2077276"/>
    <lineage>
        <taxon>Eukaryota</taxon>
        <taxon>Sar</taxon>
        <taxon>Stramenopiles</taxon>
        <taxon>Oomycota</taxon>
        <taxon>Peronosporomycetes</taxon>
        <taxon>Peronosporales</taxon>
        <taxon>Peronosporaceae</taxon>
        <taxon>Phytophthora</taxon>
    </lineage>
</organism>
<evidence type="ECO:0000313" key="3">
    <source>
        <dbReference type="EMBL" id="GMF65969.1"/>
    </source>
</evidence>
<evidence type="ECO:0000256" key="2">
    <source>
        <dbReference type="SAM" id="SignalP"/>
    </source>
</evidence>
<feature type="chain" id="PRO_5040857047" evidence="2">
    <location>
        <begin position="24"/>
        <end position="646"/>
    </location>
</feature>
<sequence length="646" mass="71483">MGLRCVSLWLALLFAAVCWQIHGLPRDDAGEVESALRLEIQATKQQLELYRRKKELLGDALTKLRTQLGHKTNHSASSSGESGSASSATSQRRQRYRDAPQIFSDWFEHEGVFSLEAAATNSTRVFSQLISFRPNSSPMGRRQQAAARRKTSADDEPPLQFLLVLDPSSTMLSLFHPSTHELVWQHSLDLRSPSARESFRIADMFFVSDRSAHLAVLSTSGDLALFKLRLWHSRRIISGDARRLKPLRELEEDYLQCAAGQDTLHALSPWMFASASSLTSPAPGRYLHVDVERVFVATLHPDRRYNRGKVVVVAQYYRVFVVASDNLGRHLSFLHGENGSFIEDIDTQAGPHDGGVVQLQPIQSSRGLVALATQDRVFFMDATAPFLVPVMCEAPGRHALTSLVADPLRPSIVYAGTSTGRALVYKLHNIGAWRHRSDMSEHEPHGPVTCTLVDQLMPRRPPLLALGHESHSIVQTLPGFLVLGTGPRLVLYQLSGSSDEVRPTYLSEHSMLGSFVKELDRLSALRVVGISATKDLVEHPTAFAVLVADSNSPDRLYRLDVYESRVPPSGTNLDLSWIRVPAMMICALAAMFWQQKGRVAYSAGGRGSFHEAELAGLLSGRGVRLPSMASAKRGGLNSNRRASDWY</sequence>
<dbReference type="AlphaFoldDB" id="A0A9W7DD97"/>
<evidence type="ECO:0000313" key="4">
    <source>
        <dbReference type="Proteomes" id="UP001165083"/>
    </source>
</evidence>
<feature type="signal peptide" evidence="2">
    <location>
        <begin position="1"/>
        <end position="23"/>
    </location>
</feature>
<dbReference type="InterPro" id="IPR036322">
    <property type="entry name" value="WD40_repeat_dom_sf"/>
</dbReference>
<accession>A0A9W7DD97</accession>